<dbReference type="Pfam" id="PF10765">
    <property type="entry name" value="Phage_P22_NinX"/>
    <property type="match status" value="1"/>
</dbReference>
<dbReference type="AlphaFoldDB" id="A0A7D5W2I6"/>
<organism evidence="1">
    <name type="scientific">Proteus mirabilis</name>
    <dbReference type="NCBI Taxonomy" id="584"/>
    <lineage>
        <taxon>Bacteria</taxon>
        <taxon>Pseudomonadati</taxon>
        <taxon>Pseudomonadota</taxon>
        <taxon>Gammaproteobacteria</taxon>
        <taxon>Enterobacterales</taxon>
        <taxon>Morganellaceae</taxon>
        <taxon>Proteus</taxon>
    </lineage>
</organism>
<protein>
    <submittedName>
        <fullName evidence="1">DUF2591 family protein</fullName>
    </submittedName>
</protein>
<name>A0A7D5W2I6_PROMI</name>
<gene>
    <name evidence="1" type="ORF">HZ283_14825</name>
</gene>
<dbReference type="EMBL" id="CP059056">
    <property type="protein sequence ID" value="QLJ18311.1"/>
    <property type="molecule type" value="Genomic_DNA"/>
</dbReference>
<evidence type="ECO:0000313" key="1">
    <source>
        <dbReference type="EMBL" id="QLJ18311.1"/>
    </source>
</evidence>
<accession>A0A7D5W2I6</accession>
<sequence>MNKYTELSDFEINKKVAEALGLLPHLFIASDVGKLIWNVPSNHNCGEIISQKGCELDFCCTVNNAWVIINAYGISLVYQDRKFQFATNDGNIECSVSNPLKAAMIIFLCMKDAENEKV</sequence>
<reference evidence="1" key="1">
    <citation type="submission" date="2020-07" db="EMBL/GenBank/DDBJ databases">
        <title>Hypervirulent multi-drug resistant Proteus mirabilis strain with mosaic plasmid.</title>
        <authorList>
            <person name="Shelenkov A."/>
            <person name="Mikhaylova Y.V."/>
            <person name="Yanushevich Y.G."/>
            <person name="Petrova L."/>
            <person name="Fomina V."/>
            <person name="Zamyatin M."/>
            <person name="Shagin D."/>
        </authorList>
    </citation>
    <scope>NUCLEOTIDE SEQUENCE</scope>
    <source>
        <strain evidence="1">CriePir89</strain>
    </source>
</reference>
<proteinExistence type="predicted"/>
<dbReference type="InterPro" id="IPR019701">
    <property type="entry name" value="Phage_P22_NinX"/>
</dbReference>